<dbReference type="EMBL" id="FQZC01000005">
    <property type="protein sequence ID" value="SHJ92198.1"/>
    <property type="molecule type" value="Genomic_DNA"/>
</dbReference>
<evidence type="ECO:0000313" key="4">
    <source>
        <dbReference type="Proteomes" id="UP000184290"/>
    </source>
</evidence>
<evidence type="ECO:0000313" key="3">
    <source>
        <dbReference type="EMBL" id="SHJ92198.1"/>
    </source>
</evidence>
<dbReference type="SUPFAM" id="SSF50969">
    <property type="entry name" value="YVTN repeat-like/Quinoprotein amine dehydrogenase"/>
    <property type="match status" value="1"/>
</dbReference>
<comment type="caution">
    <text evidence="3">The sequence shown here is derived from an EMBL/GenBank/DDBJ whole genome shotgun (WGS) entry which is preliminary data.</text>
</comment>
<feature type="chain" id="PRO_5046563908" description="DUF4394 domain-containing protein" evidence="1">
    <location>
        <begin position="24"/>
        <end position="262"/>
    </location>
</feature>
<sequence length="262" mass="27180">MIRTTTTLIASAALLAFGTTASAAPAVALVGEKTLAMFDTDTRAITGTMDVSGVDRLVGIDFRPADNTLVGVTDANVVFTIDPATGAASELSTMDTPLDMGDMPVIVDFNPMADRLRYMTGTTNHRVNVDTGEVTVDGDLSFVEADMHAGEEPAIVAAAYINSLGKPESTAMYNIDGTIVALIQQTAPNDGTLASIGKLGIENPASNYAFDISADAELNNTAWLVNGTTLFTVDLETGAATAVGMIEGVDGEIRDIAIAPPM</sequence>
<keyword evidence="4" id="KW-1185">Reference proteome</keyword>
<feature type="domain" description="DUF4394" evidence="2">
    <location>
        <begin position="34"/>
        <end position="257"/>
    </location>
</feature>
<dbReference type="Proteomes" id="UP000184290">
    <property type="component" value="Unassembled WGS sequence"/>
</dbReference>
<evidence type="ECO:0000259" key="2">
    <source>
        <dbReference type="Pfam" id="PF14339"/>
    </source>
</evidence>
<name>A0ABY1IQK2_9HYPH</name>
<keyword evidence="1" id="KW-0732">Signal</keyword>
<accession>A0ABY1IQK2</accession>
<reference evidence="3 4" key="1">
    <citation type="submission" date="2016-11" db="EMBL/GenBank/DDBJ databases">
        <authorList>
            <person name="Varghese N."/>
            <person name="Submissions S."/>
        </authorList>
    </citation>
    <scope>NUCLEOTIDE SEQUENCE [LARGE SCALE GENOMIC DNA]</scope>
    <source>
        <strain evidence="3 4">DSM 21988</strain>
    </source>
</reference>
<dbReference type="InterPro" id="IPR025507">
    <property type="entry name" value="DUF4394"/>
</dbReference>
<evidence type="ECO:0000256" key="1">
    <source>
        <dbReference type="SAM" id="SignalP"/>
    </source>
</evidence>
<dbReference type="Pfam" id="PF14339">
    <property type="entry name" value="DUF4394"/>
    <property type="match status" value="1"/>
</dbReference>
<proteinExistence type="predicted"/>
<dbReference type="RefSeq" id="WP_060609865.1">
    <property type="nucleotide sequence ID" value="NZ_FQZC01000005.1"/>
</dbReference>
<organism evidence="3 4">
    <name type="scientific">Aureimonas altamirensis DSM 21988</name>
    <dbReference type="NCBI Taxonomy" id="1121026"/>
    <lineage>
        <taxon>Bacteria</taxon>
        <taxon>Pseudomonadati</taxon>
        <taxon>Pseudomonadota</taxon>
        <taxon>Alphaproteobacteria</taxon>
        <taxon>Hyphomicrobiales</taxon>
        <taxon>Aurantimonadaceae</taxon>
        <taxon>Aureimonas</taxon>
    </lineage>
</organism>
<dbReference type="InterPro" id="IPR011044">
    <property type="entry name" value="Quino_amine_DH_bsu"/>
</dbReference>
<protein>
    <recommendedName>
        <fullName evidence="2">DUF4394 domain-containing protein</fullName>
    </recommendedName>
</protein>
<gene>
    <name evidence="3" type="ORF">SAMN02745911_3693</name>
</gene>
<feature type="signal peptide" evidence="1">
    <location>
        <begin position="1"/>
        <end position="23"/>
    </location>
</feature>